<dbReference type="EMBL" id="CABVMM010000014">
    <property type="protein sequence ID" value="VVV01992.1"/>
    <property type="molecule type" value="Genomic_DNA"/>
</dbReference>
<organism evidence="1 2">
    <name type="scientific">Mesonia oceanica</name>
    <dbReference type="NCBI Taxonomy" id="2687242"/>
    <lineage>
        <taxon>Bacteria</taxon>
        <taxon>Pseudomonadati</taxon>
        <taxon>Bacteroidota</taxon>
        <taxon>Flavobacteriia</taxon>
        <taxon>Flavobacteriales</taxon>
        <taxon>Flavobacteriaceae</taxon>
        <taxon>Mesonia</taxon>
    </lineage>
</organism>
<gene>
    <name evidence="1" type="ORF">FVB9532_03287</name>
</gene>
<comment type="caution">
    <text evidence="1">The sequence shown here is derived from an EMBL/GenBank/DDBJ whole genome shotgun (WGS) entry which is preliminary data.</text>
</comment>
<keyword evidence="2" id="KW-1185">Reference proteome</keyword>
<evidence type="ECO:0000313" key="2">
    <source>
        <dbReference type="Proteomes" id="UP000356253"/>
    </source>
</evidence>
<evidence type="ECO:0000313" key="1">
    <source>
        <dbReference type="EMBL" id="VVV01992.1"/>
    </source>
</evidence>
<sequence length="166" mass="19223">MNTFTAIYENKWLTLIDDATSQEVGKISYQQPLDIYISINEDKFQLSPEKRKIKIFKNYKKIDTLVKYNFLGNYKSKKSKFRIKGISSWKGGTKLVDKNDNLLLSVTNENGFTNNGKYKIQTHQDEVAPYCILLSLHLHLKASKSNMLVPMITAILSVTLLRNFFY</sequence>
<accession>A0AC61YBX2</accession>
<protein>
    <submittedName>
        <fullName evidence="1">Uncharacterized protein</fullName>
    </submittedName>
</protein>
<proteinExistence type="predicted"/>
<reference evidence="1" key="1">
    <citation type="submission" date="2019-09" db="EMBL/GenBank/DDBJ databases">
        <authorList>
            <person name="Rodrigo-Torres L."/>
            <person name="Arahal R. D."/>
            <person name="Lucena T."/>
        </authorList>
    </citation>
    <scope>NUCLEOTIDE SEQUENCE</scope>
    <source>
        <strain evidence="1">ISS653</strain>
    </source>
</reference>
<name>A0AC61YBX2_9FLAO</name>
<dbReference type="Proteomes" id="UP000356253">
    <property type="component" value="Unassembled WGS sequence"/>
</dbReference>